<gene>
    <name evidence="1" type="ORF">VKT23_008641</name>
</gene>
<evidence type="ECO:0000313" key="1">
    <source>
        <dbReference type="EMBL" id="KAK7461464.1"/>
    </source>
</evidence>
<keyword evidence="2" id="KW-1185">Reference proteome</keyword>
<comment type="caution">
    <text evidence="1">The sequence shown here is derived from an EMBL/GenBank/DDBJ whole genome shotgun (WGS) entry which is preliminary data.</text>
</comment>
<dbReference type="EMBL" id="JBANRG010000013">
    <property type="protein sequence ID" value="KAK7461464.1"/>
    <property type="molecule type" value="Genomic_DNA"/>
</dbReference>
<organism evidence="1 2">
    <name type="scientific">Marasmiellus scandens</name>
    <dbReference type="NCBI Taxonomy" id="2682957"/>
    <lineage>
        <taxon>Eukaryota</taxon>
        <taxon>Fungi</taxon>
        <taxon>Dikarya</taxon>
        <taxon>Basidiomycota</taxon>
        <taxon>Agaricomycotina</taxon>
        <taxon>Agaricomycetes</taxon>
        <taxon>Agaricomycetidae</taxon>
        <taxon>Agaricales</taxon>
        <taxon>Marasmiineae</taxon>
        <taxon>Omphalotaceae</taxon>
        <taxon>Marasmiellus</taxon>
    </lineage>
</organism>
<proteinExistence type="predicted"/>
<reference evidence="1 2" key="1">
    <citation type="submission" date="2024-01" db="EMBL/GenBank/DDBJ databases">
        <title>A draft genome for the cacao thread blight pathogen Marasmiellus scandens.</title>
        <authorList>
            <person name="Baruah I.K."/>
            <person name="Leung J."/>
            <person name="Bukari Y."/>
            <person name="Amoako-Attah I."/>
            <person name="Meinhardt L.W."/>
            <person name="Bailey B.A."/>
            <person name="Cohen S.P."/>
        </authorList>
    </citation>
    <scope>NUCLEOTIDE SEQUENCE [LARGE SCALE GENOMIC DNA]</scope>
    <source>
        <strain evidence="1 2">GH-19</strain>
    </source>
</reference>
<protein>
    <submittedName>
        <fullName evidence="1">Uncharacterized protein</fullName>
    </submittedName>
</protein>
<accession>A0ABR1JH08</accession>
<sequence>MGPGSCSDVLDDHFGFVNWRKRSNFHTLSIFPGRILIDFSPAQQFLSWTKESSQGREEAVVAFKAFDAGIDQETWKAWHDAMENWEKNPDDNVNPYQPTVRSVSFQKVRLRLVEEENKELKESHITDSVSPEASLSSLLIEGIELQELQRHITQEISQIPSQATERARSKILEKANTLRQRIDMWCSTQALQFPSSVIIRAKITTSASSALVADIPLLLPSDLVRHSPCPPTALALQWEYALARDMLESIRQGLLQRTYLYKWKDRYSHGQKSSTRSSSTIAKLQGQINASAECYHIACKALASLAPHLKVSGWENVLKELKPEHIRPLNRDDFDPLLQVEENLHVQPLKEPSWIWCMQGINKDGQKEMQDALRIGWCKARLRALCYQEECVLLQEEMRRVLQTMEYEADVWIERSNTSIGLDTSADYVEGRKAYAHYQCNVRQKMAAECHCKWLKLPSNFLTGEGAISLDDTDYAFV</sequence>
<dbReference type="Proteomes" id="UP001498398">
    <property type="component" value="Unassembled WGS sequence"/>
</dbReference>
<name>A0ABR1JH08_9AGAR</name>
<evidence type="ECO:0000313" key="2">
    <source>
        <dbReference type="Proteomes" id="UP001498398"/>
    </source>
</evidence>